<sequence length="83" mass="9736">MGKVFEKFFILKVKCNVLSLEYVHLKNENSYQLAPGFDPGHVLVSEEQEPHIHNHLKWSYSVLPLASSRWVQVFEYLDFPSED</sequence>
<comment type="caution">
    <text evidence="1">The sequence shown here is derived from an EMBL/GenBank/DDBJ whole genome shotgun (WGS) entry which is preliminary data.</text>
</comment>
<proteinExistence type="predicted"/>
<accession>A0ACC2URF9</accession>
<gene>
    <name evidence="1" type="ORF">DSO57_1014608</name>
</gene>
<evidence type="ECO:0000313" key="2">
    <source>
        <dbReference type="Proteomes" id="UP001165960"/>
    </source>
</evidence>
<evidence type="ECO:0000313" key="1">
    <source>
        <dbReference type="EMBL" id="KAJ9089265.1"/>
    </source>
</evidence>
<keyword evidence="2" id="KW-1185">Reference proteome</keyword>
<organism evidence="1 2">
    <name type="scientific">Entomophthora muscae</name>
    <dbReference type="NCBI Taxonomy" id="34485"/>
    <lineage>
        <taxon>Eukaryota</taxon>
        <taxon>Fungi</taxon>
        <taxon>Fungi incertae sedis</taxon>
        <taxon>Zoopagomycota</taxon>
        <taxon>Entomophthoromycotina</taxon>
        <taxon>Entomophthoromycetes</taxon>
        <taxon>Entomophthorales</taxon>
        <taxon>Entomophthoraceae</taxon>
        <taxon>Entomophthora</taxon>
    </lineage>
</organism>
<reference evidence="1" key="1">
    <citation type="submission" date="2022-04" db="EMBL/GenBank/DDBJ databases">
        <title>Genome of the entomopathogenic fungus Entomophthora muscae.</title>
        <authorList>
            <person name="Elya C."/>
            <person name="Lovett B.R."/>
            <person name="Lee E."/>
            <person name="Macias A.M."/>
            <person name="Hajek A.E."/>
            <person name="De Bivort B.L."/>
            <person name="Kasson M.T."/>
            <person name="De Fine Licht H.H."/>
            <person name="Stajich J.E."/>
        </authorList>
    </citation>
    <scope>NUCLEOTIDE SEQUENCE</scope>
    <source>
        <strain evidence="1">Berkeley</strain>
    </source>
</reference>
<name>A0ACC2URF9_9FUNG</name>
<dbReference type="EMBL" id="QTSX02000056">
    <property type="protein sequence ID" value="KAJ9089265.1"/>
    <property type="molecule type" value="Genomic_DNA"/>
</dbReference>
<dbReference type="Proteomes" id="UP001165960">
    <property type="component" value="Unassembled WGS sequence"/>
</dbReference>
<protein>
    <submittedName>
        <fullName evidence="1">Uncharacterized protein</fullName>
    </submittedName>
</protein>